<dbReference type="Proteomes" id="UP001281003">
    <property type="component" value="Unassembled WGS sequence"/>
</dbReference>
<feature type="chain" id="PRO_5041930063" description="Ecp2 effector protein domain-containing protein" evidence="2">
    <location>
        <begin position="31"/>
        <end position="269"/>
    </location>
</feature>
<feature type="region of interest" description="Disordered" evidence="1">
    <location>
        <begin position="43"/>
        <end position="63"/>
    </location>
</feature>
<dbReference type="AlphaFoldDB" id="A0AAE0UAA8"/>
<accession>A0AAE0UAA8</accession>
<organism evidence="3 4">
    <name type="scientific">Sordaria brevicollis</name>
    <dbReference type="NCBI Taxonomy" id="83679"/>
    <lineage>
        <taxon>Eukaryota</taxon>
        <taxon>Fungi</taxon>
        <taxon>Dikarya</taxon>
        <taxon>Ascomycota</taxon>
        <taxon>Pezizomycotina</taxon>
        <taxon>Sordariomycetes</taxon>
        <taxon>Sordariomycetidae</taxon>
        <taxon>Sordariales</taxon>
        <taxon>Sordariaceae</taxon>
        <taxon>Sordaria</taxon>
    </lineage>
</organism>
<reference evidence="3" key="1">
    <citation type="journal article" date="2023" name="Mol. Phylogenet. Evol.">
        <title>Genome-scale phylogeny and comparative genomics of the fungal order Sordariales.</title>
        <authorList>
            <person name="Hensen N."/>
            <person name="Bonometti L."/>
            <person name="Westerberg I."/>
            <person name="Brannstrom I.O."/>
            <person name="Guillou S."/>
            <person name="Cros-Aarteil S."/>
            <person name="Calhoun S."/>
            <person name="Haridas S."/>
            <person name="Kuo A."/>
            <person name="Mondo S."/>
            <person name="Pangilinan J."/>
            <person name="Riley R."/>
            <person name="LaButti K."/>
            <person name="Andreopoulos B."/>
            <person name="Lipzen A."/>
            <person name="Chen C."/>
            <person name="Yan M."/>
            <person name="Daum C."/>
            <person name="Ng V."/>
            <person name="Clum A."/>
            <person name="Steindorff A."/>
            <person name="Ohm R.A."/>
            <person name="Martin F."/>
            <person name="Silar P."/>
            <person name="Natvig D.O."/>
            <person name="Lalanne C."/>
            <person name="Gautier V."/>
            <person name="Ament-Velasquez S.L."/>
            <person name="Kruys A."/>
            <person name="Hutchinson M.I."/>
            <person name="Powell A.J."/>
            <person name="Barry K."/>
            <person name="Miller A.N."/>
            <person name="Grigoriev I.V."/>
            <person name="Debuchy R."/>
            <person name="Gladieux P."/>
            <person name="Hiltunen Thoren M."/>
            <person name="Johannesson H."/>
        </authorList>
    </citation>
    <scope>NUCLEOTIDE SEQUENCE</scope>
    <source>
        <strain evidence="3">FGSC 1904</strain>
    </source>
</reference>
<keyword evidence="4" id="KW-1185">Reference proteome</keyword>
<evidence type="ECO:0008006" key="5">
    <source>
        <dbReference type="Google" id="ProtNLM"/>
    </source>
</evidence>
<feature type="signal peptide" evidence="2">
    <location>
        <begin position="1"/>
        <end position="30"/>
    </location>
</feature>
<evidence type="ECO:0000256" key="2">
    <source>
        <dbReference type="SAM" id="SignalP"/>
    </source>
</evidence>
<comment type="caution">
    <text evidence="3">The sequence shown here is derived from an EMBL/GenBank/DDBJ whole genome shotgun (WGS) entry which is preliminary data.</text>
</comment>
<sequence>MRHNHLKMIHPNLSILIPLTFFILPKCAIASSSTPFGPSAPAAIASGSSSAPFEPRQNPDHADTTQSFSFAAWVDTIIADPSTALKPEEAVQAFVNSRSESVRTSGSGGGSRDKRQEEKYWYDKTRRVTCGCFSVVTDGSTLVRENVSALAIEAADCINKLAARGKELCVPTKMRGTYPNSYLAWWRWAYCVSGTSGISLHNGIYWKSNGWDTCGDIAQRAGMVMDVCTYRDGSVDFVNGERMFKVFDKENLTKVIDADNIGILGGFER</sequence>
<reference evidence="3" key="2">
    <citation type="submission" date="2023-07" db="EMBL/GenBank/DDBJ databases">
        <authorList>
            <consortium name="Lawrence Berkeley National Laboratory"/>
            <person name="Haridas S."/>
            <person name="Hensen N."/>
            <person name="Bonometti L."/>
            <person name="Westerberg I."/>
            <person name="Brannstrom I.O."/>
            <person name="Guillou S."/>
            <person name="Cros-Aarteil S."/>
            <person name="Calhoun S."/>
            <person name="Kuo A."/>
            <person name="Mondo S."/>
            <person name="Pangilinan J."/>
            <person name="Riley R."/>
            <person name="LaButti K."/>
            <person name="Andreopoulos B."/>
            <person name="Lipzen A."/>
            <person name="Chen C."/>
            <person name="Yanf M."/>
            <person name="Daum C."/>
            <person name="Ng V."/>
            <person name="Clum A."/>
            <person name="Steindorff A."/>
            <person name="Ohm R."/>
            <person name="Martin F."/>
            <person name="Silar P."/>
            <person name="Natvig D."/>
            <person name="Lalanne C."/>
            <person name="Gautier V."/>
            <person name="Ament-velasquez S.L."/>
            <person name="Kruys A."/>
            <person name="Hutchinson M.I."/>
            <person name="Powell A.J."/>
            <person name="Barry K."/>
            <person name="Miller A.N."/>
            <person name="Grigoriev I.V."/>
            <person name="Debuchy R."/>
            <person name="Gladieux P."/>
            <person name="Thoren M.H."/>
            <person name="Johannesson H."/>
        </authorList>
    </citation>
    <scope>NUCLEOTIDE SEQUENCE</scope>
    <source>
        <strain evidence="3">FGSC 1904</strain>
    </source>
</reference>
<evidence type="ECO:0000313" key="3">
    <source>
        <dbReference type="EMBL" id="KAK3396788.1"/>
    </source>
</evidence>
<dbReference type="PANTHER" id="PTHR39603:SF1">
    <property type="entry name" value="CYANOVIRIN-N DOMAIN-CONTAINING PROTEIN"/>
    <property type="match status" value="1"/>
</dbReference>
<proteinExistence type="predicted"/>
<dbReference type="PANTHER" id="PTHR39603">
    <property type="entry name" value="CYANOVIRIN-N DOMAIN-CONTAINING PROTEIN"/>
    <property type="match status" value="1"/>
</dbReference>
<gene>
    <name evidence="3" type="ORF">B0T20DRAFT_414496</name>
</gene>
<protein>
    <recommendedName>
        <fullName evidence="5">Ecp2 effector protein domain-containing protein</fullName>
    </recommendedName>
</protein>
<dbReference type="EMBL" id="JAUTDP010000008">
    <property type="protein sequence ID" value="KAK3396788.1"/>
    <property type="molecule type" value="Genomic_DNA"/>
</dbReference>
<name>A0AAE0UAA8_SORBR</name>
<evidence type="ECO:0000313" key="4">
    <source>
        <dbReference type="Proteomes" id="UP001281003"/>
    </source>
</evidence>
<feature type="compositionally biased region" description="Low complexity" evidence="1">
    <location>
        <begin position="43"/>
        <end position="53"/>
    </location>
</feature>
<evidence type="ECO:0000256" key="1">
    <source>
        <dbReference type="SAM" id="MobiDB-lite"/>
    </source>
</evidence>
<keyword evidence="2" id="KW-0732">Signal</keyword>